<dbReference type="InterPro" id="IPR029058">
    <property type="entry name" value="AB_hydrolase_fold"/>
</dbReference>
<dbReference type="EMBL" id="FOFR01000028">
    <property type="protein sequence ID" value="SES25157.1"/>
    <property type="molecule type" value="Genomic_DNA"/>
</dbReference>
<gene>
    <name evidence="7" type="ORF">SAMN05216188_12818</name>
</gene>
<dbReference type="OrthoDB" id="4006962at2"/>
<feature type="domain" description="Peptidase S33 tripeptidyl aminopeptidase-like C-terminal" evidence="6">
    <location>
        <begin position="379"/>
        <end position="477"/>
    </location>
</feature>
<dbReference type="SUPFAM" id="SSF53474">
    <property type="entry name" value="alpha/beta-Hydrolases"/>
    <property type="match status" value="1"/>
</dbReference>
<dbReference type="AlphaFoldDB" id="A0A1H9VUW9"/>
<feature type="signal peptide" evidence="4">
    <location>
        <begin position="1"/>
        <end position="22"/>
    </location>
</feature>
<dbReference type="InterPro" id="IPR000073">
    <property type="entry name" value="AB_hydrolase_1"/>
</dbReference>
<keyword evidence="2 4" id="KW-0732">Signal</keyword>
<dbReference type="Pfam" id="PF00561">
    <property type="entry name" value="Abhydrolase_1"/>
    <property type="match status" value="1"/>
</dbReference>
<reference evidence="8" key="1">
    <citation type="submission" date="2016-10" db="EMBL/GenBank/DDBJ databases">
        <authorList>
            <person name="Varghese N."/>
            <person name="Submissions S."/>
        </authorList>
    </citation>
    <scope>NUCLEOTIDE SEQUENCE [LARGE SCALE GENOMIC DNA]</scope>
    <source>
        <strain evidence="8">CGMCC 4.3525</strain>
    </source>
</reference>
<dbReference type="Gene3D" id="3.40.50.1820">
    <property type="entry name" value="alpha/beta hydrolase"/>
    <property type="match status" value="1"/>
</dbReference>
<accession>A0A1H9VUW9</accession>
<evidence type="ECO:0000256" key="2">
    <source>
        <dbReference type="ARBA" id="ARBA00022729"/>
    </source>
</evidence>
<evidence type="ECO:0000256" key="1">
    <source>
        <dbReference type="ARBA" id="ARBA00010088"/>
    </source>
</evidence>
<dbReference type="PANTHER" id="PTHR43248:SF29">
    <property type="entry name" value="TRIPEPTIDYL AMINOPEPTIDASE"/>
    <property type="match status" value="1"/>
</dbReference>
<name>A0A1H9VUW9_9PSEU</name>
<sequence>MRFTALAAAAALVITGTAAAQASGGAAVPRIAWAACGPEHPGFECASVRVPLDHDDPRGATTTVALARKPATDRARRIGSLFLNPGGPGGSGVGFALRAGDALSANLHGRFDIVGFDPRGVGRSDPLHCFADEAERDEFFAGVPAFPYQAEQERPFFHKYRSLGPECRDDQRIARHMSTADVARDMDLLRRAVGDRKISYLGFSYGSFLGTTYANLFPDNIRALVVDGVLDPELWSSGRQVESDRIATAEEFREFLRTCEEAACAFGPRPQERWTALLGSVRARPIRLGDQTYTYDAVIAAAIGAMYSPDDWPAAAELFDRLSDAAAGLATPGVSAAAEPDYPNGFDAYNGNVCADIEFPRDFRSYQAISRYAAAGSEFGPAWWWGNAACADWPVNPDRHTGGWRTRTSAPVLVVGNHFDGITDFRGAQAVNRQLAGSRLLAYAGWGHSAYGLSKCATDHTNAYLLNGTLPPVGTVCPANPNPFLPGVAAAEPLFTPARR</sequence>
<dbReference type="Proteomes" id="UP000199352">
    <property type="component" value="Unassembled WGS sequence"/>
</dbReference>
<feature type="chain" id="PRO_5039323955" evidence="4">
    <location>
        <begin position="23"/>
        <end position="500"/>
    </location>
</feature>
<keyword evidence="3" id="KW-0378">Hydrolase</keyword>
<dbReference type="STRING" id="402600.SAMN05216188_12818"/>
<feature type="domain" description="AB hydrolase-1" evidence="5">
    <location>
        <begin position="81"/>
        <end position="232"/>
    </location>
</feature>
<evidence type="ECO:0000259" key="5">
    <source>
        <dbReference type="Pfam" id="PF00561"/>
    </source>
</evidence>
<evidence type="ECO:0000313" key="8">
    <source>
        <dbReference type="Proteomes" id="UP000199352"/>
    </source>
</evidence>
<proteinExistence type="inferred from homology"/>
<keyword evidence="8" id="KW-1185">Reference proteome</keyword>
<dbReference type="GO" id="GO:0016787">
    <property type="term" value="F:hydrolase activity"/>
    <property type="evidence" value="ECO:0007669"/>
    <property type="project" value="UniProtKB-KW"/>
</dbReference>
<dbReference type="InterPro" id="IPR013595">
    <property type="entry name" value="Pept_S33_TAP-like_C"/>
</dbReference>
<dbReference type="PANTHER" id="PTHR43248">
    <property type="entry name" value="2-SUCCINYL-6-HYDROXY-2,4-CYCLOHEXADIENE-1-CARBOXYLATE SYNTHASE"/>
    <property type="match status" value="1"/>
</dbReference>
<evidence type="ECO:0000256" key="3">
    <source>
        <dbReference type="ARBA" id="ARBA00022801"/>
    </source>
</evidence>
<evidence type="ECO:0000256" key="4">
    <source>
        <dbReference type="SAM" id="SignalP"/>
    </source>
</evidence>
<comment type="similarity">
    <text evidence="1">Belongs to the peptidase S33 family.</text>
</comment>
<dbReference type="InterPro" id="IPR051601">
    <property type="entry name" value="Serine_prot/Carboxylest_S33"/>
</dbReference>
<organism evidence="7 8">
    <name type="scientific">Lentzea xinjiangensis</name>
    <dbReference type="NCBI Taxonomy" id="402600"/>
    <lineage>
        <taxon>Bacteria</taxon>
        <taxon>Bacillati</taxon>
        <taxon>Actinomycetota</taxon>
        <taxon>Actinomycetes</taxon>
        <taxon>Pseudonocardiales</taxon>
        <taxon>Pseudonocardiaceae</taxon>
        <taxon>Lentzea</taxon>
    </lineage>
</organism>
<dbReference type="RefSeq" id="WP_089960460.1">
    <property type="nucleotide sequence ID" value="NZ_FOFR01000028.1"/>
</dbReference>
<evidence type="ECO:0000259" key="6">
    <source>
        <dbReference type="Pfam" id="PF08386"/>
    </source>
</evidence>
<protein>
    <submittedName>
        <fullName evidence="7">TAP-like protein</fullName>
    </submittedName>
</protein>
<dbReference type="Pfam" id="PF08386">
    <property type="entry name" value="Abhydrolase_4"/>
    <property type="match status" value="1"/>
</dbReference>
<evidence type="ECO:0000313" key="7">
    <source>
        <dbReference type="EMBL" id="SES25157.1"/>
    </source>
</evidence>